<dbReference type="eggNOG" id="ENOG502SCQ6">
    <property type="taxonomic scope" value="Eukaryota"/>
</dbReference>
<dbReference type="PhylomeDB" id="B4NFJ5"/>
<keyword evidence="2" id="KW-1185">Reference proteome</keyword>
<evidence type="ECO:0000313" key="2">
    <source>
        <dbReference type="Proteomes" id="UP000007798"/>
    </source>
</evidence>
<gene>
    <name evidence="1" type="primary">Dwil\GK22653</name>
    <name evidence="1" type="ORF">Dwil_GK22653</name>
</gene>
<dbReference type="OrthoDB" id="6334764at2759"/>
<dbReference type="GO" id="GO:0007096">
    <property type="term" value="P:regulation of exit from mitosis"/>
    <property type="evidence" value="ECO:0007669"/>
    <property type="project" value="InterPro"/>
</dbReference>
<dbReference type="HOGENOM" id="CLU_970678_0_0_1"/>
<dbReference type="Pfam" id="PF06581">
    <property type="entry name" value="p31comet"/>
    <property type="match status" value="1"/>
</dbReference>
<dbReference type="InParanoid" id="B4NFJ5"/>
<sequence length="275" mass="31934">MSQNERNIDLDLNLEILTAATAAEFVNGIFDYLLYQRRQIPFVYKTYKYFIEKWSEEQDETQKSFAHHQLKLHRSKATATKESISAIRELIRQAFRISVVKKCRFLFGNSIFMPTESYTLHIPHSTIIRKQQFDLTESRINQSLISLMACDELCAIFGSEMSTTNMFLELELQTDVAVPANGMGIFPKDVLSQLPRSCKNVHLHLLYDHGHQPAPELAIYQDLELMRLEQSTSQVEDSEVTDKSKEEQEFSWWQAEAIVRGFKTPNHKSFDLWSS</sequence>
<evidence type="ECO:0000313" key="1">
    <source>
        <dbReference type="EMBL" id="EDW83062.1"/>
    </source>
</evidence>
<dbReference type="Gene3D" id="3.30.900.20">
    <property type="match status" value="1"/>
</dbReference>
<organism evidence="1 2">
    <name type="scientific">Drosophila willistoni</name>
    <name type="common">Fruit fly</name>
    <dbReference type="NCBI Taxonomy" id="7260"/>
    <lineage>
        <taxon>Eukaryota</taxon>
        <taxon>Metazoa</taxon>
        <taxon>Ecdysozoa</taxon>
        <taxon>Arthropoda</taxon>
        <taxon>Hexapoda</taxon>
        <taxon>Insecta</taxon>
        <taxon>Pterygota</taxon>
        <taxon>Neoptera</taxon>
        <taxon>Endopterygota</taxon>
        <taxon>Diptera</taxon>
        <taxon>Brachycera</taxon>
        <taxon>Muscomorpha</taxon>
        <taxon>Ephydroidea</taxon>
        <taxon>Drosophilidae</taxon>
        <taxon>Drosophila</taxon>
        <taxon>Sophophora</taxon>
    </lineage>
</organism>
<accession>B4NFJ5</accession>
<dbReference type="EMBL" id="CH964251">
    <property type="protein sequence ID" value="EDW83062.1"/>
    <property type="molecule type" value="Genomic_DNA"/>
</dbReference>
<dbReference type="OMA" id="MDQNVKN"/>
<dbReference type="AlphaFoldDB" id="B4NFJ5"/>
<dbReference type="PANTHER" id="PTHR15681:SF1">
    <property type="entry name" value="MAD2L1-BINDING PROTEIN"/>
    <property type="match status" value="1"/>
</dbReference>
<dbReference type="InterPro" id="IPR053729">
    <property type="entry name" value="MAD2L1BP_domain_sf"/>
</dbReference>
<dbReference type="InterPro" id="IPR009511">
    <property type="entry name" value="MAD1/Cdc20-bound-Mad2-bd"/>
</dbReference>
<dbReference type="GO" id="GO:0005634">
    <property type="term" value="C:nucleus"/>
    <property type="evidence" value="ECO:0007669"/>
    <property type="project" value="InterPro"/>
</dbReference>
<reference evidence="1 2" key="1">
    <citation type="journal article" date="2007" name="Nature">
        <title>Evolution of genes and genomes on the Drosophila phylogeny.</title>
        <authorList>
            <consortium name="Drosophila 12 Genomes Consortium"/>
            <person name="Clark A.G."/>
            <person name="Eisen M.B."/>
            <person name="Smith D.R."/>
            <person name="Bergman C.M."/>
            <person name="Oliver B."/>
            <person name="Markow T.A."/>
            <person name="Kaufman T.C."/>
            <person name="Kellis M."/>
            <person name="Gelbart W."/>
            <person name="Iyer V.N."/>
            <person name="Pollard D.A."/>
            <person name="Sackton T.B."/>
            <person name="Larracuente A.M."/>
            <person name="Singh N.D."/>
            <person name="Abad J.P."/>
            <person name="Abt D.N."/>
            <person name="Adryan B."/>
            <person name="Aguade M."/>
            <person name="Akashi H."/>
            <person name="Anderson W.W."/>
            <person name="Aquadro C.F."/>
            <person name="Ardell D.H."/>
            <person name="Arguello R."/>
            <person name="Artieri C.G."/>
            <person name="Barbash D.A."/>
            <person name="Barker D."/>
            <person name="Barsanti P."/>
            <person name="Batterham P."/>
            <person name="Batzoglou S."/>
            <person name="Begun D."/>
            <person name="Bhutkar A."/>
            <person name="Blanco E."/>
            <person name="Bosak S.A."/>
            <person name="Bradley R.K."/>
            <person name="Brand A.D."/>
            <person name="Brent M.R."/>
            <person name="Brooks A.N."/>
            <person name="Brown R.H."/>
            <person name="Butlin R.K."/>
            <person name="Caggese C."/>
            <person name="Calvi B.R."/>
            <person name="Bernardo de Carvalho A."/>
            <person name="Caspi A."/>
            <person name="Castrezana S."/>
            <person name="Celniker S.E."/>
            <person name="Chang J.L."/>
            <person name="Chapple C."/>
            <person name="Chatterji S."/>
            <person name="Chinwalla A."/>
            <person name="Civetta A."/>
            <person name="Clifton S.W."/>
            <person name="Comeron J.M."/>
            <person name="Costello J.C."/>
            <person name="Coyne J.A."/>
            <person name="Daub J."/>
            <person name="David R.G."/>
            <person name="Delcher A.L."/>
            <person name="Delehaunty K."/>
            <person name="Do C.B."/>
            <person name="Ebling H."/>
            <person name="Edwards K."/>
            <person name="Eickbush T."/>
            <person name="Evans J.D."/>
            <person name="Filipski A."/>
            <person name="Findeiss S."/>
            <person name="Freyhult E."/>
            <person name="Fulton L."/>
            <person name="Fulton R."/>
            <person name="Garcia A.C."/>
            <person name="Gardiner A."/>
            <person name="Garfield D.A."/>
            <person name="Garvin B.E."/>
            <person name="Gibson G."/>
            <person name="Gilbert D."/>
            <person name="Gnerre S."/>
            <person name="Godfrey J."/>
            <person name="Good R."/>
            <person name="Gotea V."/>
            <person name="Gravely B."/>
            <person name="Greenberg A.J."/>
            <person name="Griffiths-Jones S."/>
            <person name="Gross S."/>
            <person name="Guigo R."/>
            <person name="Gustafson E.A."/>
            <person name="Haerty W."/>
            <person name="Hahn M.W."/>
            <person name="Halligan D.L."/>
            <person name="Halpern A.L."/>
            <person name="Halter G.M."/>
            <person name="Han M.V."/>
            <person name="Heger A."/>
            <person name="Hillier L."/>
            <person name="Hinrichs A.S."/>
            <person name="Holmes I."/>
            <person name="Hoskins R.A."/>
            <person name="Hubisz M.J."/>
            <person name="Hultmark D."/>
            <person name="Huntley M.A."/>
            <person name="Jaffe D.B."/>
            <person name="Jagadeeshan S."/>
            <person name="Jeck W.R."/>
            <person name="Johnson J."/>
            <person name="Jones C.D."/>
            <person name="Jordan W.C."/>
            <person name="Karpen G.H."/>
            <person name="Kataoka E."/>
            <person name="Keightley P.D."/>
            <person name="Kheradpour P."/>
            <person name="Kirkness E.F."/>
            <person name="Koerich L.B."/>
            <person name="Kristiansen K."/>
            <person name="Kudrna D."/>
            <person name="Kulathinal R.J."/>
            <person name="Kumar S."/>
            <person name="Kwok R."/>
            <person name="Lander E."/>
            <person name="Langley C.H."/>
            <person name="Lapoint R."/>
            <person name="Lazzaro B.P."/>
            <person name="Lee S.J."/>
            <person name="Levesque L."/>
            <person name="Li R."/>
            <person name="Lin C.F."/>
            <person name="Lin M.F."/>
            <person name="Lindblad-Toh K."/>
            <person name="Llopart A."/>
            <person name="Long M."/>
            <person name="Low L."/>
            <person name="Lozovsky E."/>
            <person name="Lu J."/>
            <person name="Luo M."/>
            <person name="Machado C.A."/>
            <person name="Makalowski W."/>
            <person name="Marzo M."/>
            <person name="Matsuda M."/>
            <person name="Matzkin L."/>
            <person name="McAllister B."/>
            <person name="McBride C.S."/>
            <person name="McKernan B."/>
            <person name="McKernan K."/>
            <person name="Mendez-Lago M."/>
            <person name="Minx P."/>
            <person name="Mollenhauer M.U."/>
            <person name="Montooth K."/>
            <person name="Mount S.M."/>
            <person name="Mu X."/>
            <person name="Myers E."/>
            <person name="Negre B."/>
            <person name="Newfeld S."/>
            <person name="Nielsen R."/>
            <person name="Noor M.A."/>
            <person name="O'Grady P."/>
            <person name="Pachter L."/>
            <person name="Papaceit M."/>
            <person name="Parisi M.J."/>
            <person name="Parisi M."/>
            <person name="Parts L."/>
            <person name="Pedersen J.S."/>
            <person name="Pesole G."/>
            <person name="Phillippy A.M."/>
            <person name="Ponting C.P."/>
            <person name="Pop M."/>
            <person name="Porcelli D."/>
            <person name="Powell J.R."/>
            <person name="Prohaska S."/>
            <person name="Pruitt K."/>
            <person name="Puig M."/>
            <person name="Quesneville H."/>
            <person name="Ram K.R."/>
            <person name="Rand D."/>
            <person name="Rasmussen M.D."/>
            <person name="Reed L.K."/>
            <person name="Reenan R."/>
            <person name="Reily A."/>
            <person name="Remington K.A."/>
            <person name="Rieger T.T."/>
            <person name="Ritchie M.G."/>
            <person name="Robin C."/>
            <person name="Rogers Y.H."/>
            <person name="Rohde C."/>
            <person name="Rozas J."/>
            <person name="Rubenfield M.J."/>
            <person name="Ruiz A."/>
            <person name="Russo S."/>
            <person name="Salzberg S.L."/>
            <person name="Sanchez-Gracia A."/>
            <person name="Saranga D.J."/>
            <person name="Sato H."/>
            <person name="Schaeffer S.W."/>
            <person name="Schatz M.C."/>
            <person name="Schlenke T."/>
            <person name="Schwartz R."/>
            <person name="Segarra C."/>
            <person name="Singh R.S."/>
            <person name="Sirot L."/>
            <person name="Sirota M."/>
            <person name="Sisneros N.B."/>
            <person name="Smith C.D."/>
            <person name="Smith T.F."/>
            <person name="Spieth J."/>
            <person name="Stage D.E."/>
            <person name="Stark A."/>
            <person name="Stephan W."/>
            <person name="Strausberg R.L."/>
            <person name="Strempel S."/>
            <person name="Sturgill D."/>
            <person name="Sutton G."/>
            <person name="Sutton G.G."/>
            <person name="Tao W."/>
            <person name="Teichmann S."/>
            <person name="Tobari Y.N."/>
            <person name="Tomimura Y."/>
            <person name="Tsolas J.M."/>
            <person name="Valente V.L."/>
            <person name="Venter E."/>
            <person name="Venter J.C."/>
            <person name="Vicario S."/>
            <person name="Vieira F.G."/>
            <person name="Vilella A.J."/>
            <person name="Villasante A."/>
            <person name="Walenz B."/>
            <person name="Wang J."/>
            <person name="Wasserman M."/>
            <person name="Watts T."/>
            <person name="Wilson D."/>
            <person name="Wilson R.K."/>
            <person name="Wing R.A."/>
            <person name="Wolfner M.F."/>
            <person name="Wong A."/>
            <person name="Wong G.K."/>
            <person name="Wu C.I."/>
            <person name="Wu G."/>
            <person name="Yamamoto D."/>
            <person name="Yang H.P."/>
            <person name="Yang S.P."/>
            <person name="Yorke J.A."/>
            <person name="Yoshida K."/>
            <person name="Zdobnov E."/>
            <person name="Zhang P."/>
            <person name="Zhang Y."/>
            <person name="Zimin A.V."/>
            <person name="Baldwin J."/>
            <person name="Abdouelleil A."/>
            <person name="Abdulkadir J."/>
            <person name="Abebe A."/>
            <person name="Abera B."/>
            <person name="Abreu J."/>
            <person name="Acer S.C."/>
            <person name="Aftuck L."/>
            <person name="Alexander A."/>
            <person name="An P."/>
            <person name="Anderson E."/>
            <person name="Anderson S."/>
            <person name="Arachi H."/>
            <person name="Azer M."/>
            <person name="Bachantsang P."/>
            <person name="Barry A."/>
            <person name="Bayul T."/>
            <person name="Berlin A."/>
            <person name="Bessette D."/>
            <person name="Bloom T."/>
            <person name="Blye J."/>
            <person name="Boguslavskiy L."/>
            <person name="Bonnet C."/>
            <person name="Boukhgalter B."/>
            <person name="Bourzgui I."/>
            <person name="Brown A."/>
            <person name="Cahill P."/>
            <person name="Channer S."/>
            <person name="Cheshatsang Y."/>
            <person name="Chuda L."/>
            <person name="Citroen M."/>
            <person name="Collymore A."/>
            <person name="Cooke P."/>
            <person name="Costello M."/>
            <person name="D'Aco K."/>
            <person name="Daza R."/>
            <person name="De Haan G."/>
            <person name="DeGray S."/>
            <person name="DeMaso C."/>
            <person name="Dhargay N."/>
            <person name="Dooley K."/>
            <person name="Dooley E."/>
            <person name="Doricent M."/>
            <person name="Dorje P."/>
            <person name="Dorjee K."/>
            <person name="Dupes A."/>
            <person name="Elong R."/>
            <person name="Falk J."/>
            <person name="Farina A."/>
            <person name="Faro S."/>
            <person name="Ferguson D."/>
            <person name="Fisher S."/>
            <person name="Foley C.D."/>
            <person name="Franke A."/>
            <person name="Friedrich D."/>
            <person name="Gadbois L."/>
            <person name="Gearin G."/>
            <person name="Gearin C.R."/>
            <person name="Giannoukos G."/>
            <person name="Goode T."/>
            <person name="Graham J."/>
            <person name="Grandbois E."/>
            <person name="Grewal S."/>
            <person name="Gyaltsen K."/>
            <person name="Hafez N."/>
            <person name="Hagos B."/>
            <person name="Hall J."/>
            <person name="Henson C."/>
            <person name="Hollinger A."/>
            <person name="Honan T."/>
            <person name="Huard M.D."/>
            <person name="Hughes L."/>
            <person name="Hurhula B."/>
            <person name="Husby M.E."/>
            <person name="Kamat A."/>
            <person name="Kanga B."/>
            <person name="Kashin S."/>
            <person name="Khazanovich D."/>
            <person name="Kisner P."/>
            <person name="Lance K."/>
            <person name="Lara M."/>
            <person name="Lee W."/>
            <person name="Lennon N."/>
            <person name="Letendre F."/>
            <person name="LeVine R."/>
            <person name="Lipovsky A."/>
            <person name="Liu X."/>
            <person name="Liu J."/>
            <person name="Liu S."/>
            <person name="Lokyitsang T."/>
            <person name="Lokyitsang Y."/>
            <person name="Lubonja R."/>
            <person name="Lui A."/>
            <person name="MacDonald P."/>
            <person name="Magnisalis V."/>
            <person name="Maru K."/>
            <person name="Matthews C."/>
            <person name="McCusker W."/>
            <person name="McDonough S."/>
            <person name="Mehta T."/>
            <person name="Meldrim J."/>
            <person name="Meneus L."/>
            <person name="Mihai O."/>
            <person name="Mihalev A."/>
            <person name="Mihova T."/>
            <person name="Mittelman R."/>
            <person name="Mlenga V."/>
            <person name="Montmayeur A."/>
            <person name="Mulrain L."/>
            <person name="Navidi A."/>
            <person name="Naylor J."/>
            <person name="Negash T."/>
            <person name="Nguyen T."/>
            <person name="Nguyen N."/>
            <person name="Nicol R."/>
            <person name="Norbu C."/>
            <person name="Norbu N."/>
            <person name="Novod N."/>
            <person name="O'Neill B."/>
            <person name="Osman S."/>
            <person name="Markiewicz E."/>
            <person name="Oyono O.L."/>
            <person name="Patti C."/>
            <person name="Phunkhang P."/>
            <person name="Pierre F."/>
            <person name="Priest M."/>
            <person name="Raghuraman S."/>
            <person name="Rege F."/>
            <person name="Reyes R."/>
            <person name="Rise C."/>
            <person name="Rogov P."/>
            <person name="Ross K."/>
            <person name="Ryan E."/>
            <person name="Settipalli S."/>
            <person name="Shea T."/>
            <person name="Sherpa N."/>
            <person name="Shi L."/>
            <person name="Shih D."/>
            <person name="Sparrow T."/>
            <person name="Spaulding J."/>
            <person name="Stalker J."/>
            <person name="Stange-Thomann N."/>
            <person name="Stavropoulos S."/>
            <person name="Stone C."/>
            <person name="Strader C."/>
            <person name="Tesfaye S."/>
            <person name="Thomson T."/>
            <person name="Thoulutsang Y."/>
            <person name="Thoulutsang D."/>
            <person name="Topham K."/>
            <person name="Topping I."/>
            <person name="Tsamla T."/>
            <person name="Vassiliev H."/>
            <person name="Vo A."/>
            <person name="Wangchuk T."/>
            <person name="Wangdi T."/>
            <person name="Weiand M."/>
            <person name="Wilkinson J."/>
            <person name="Wilson A."/>
            <person name="Yadav S."/>
            <person name="Young G."/>
            <person name="Yu Q."/>
            <person name="Zembek L."/>
            <person name="Zhong D."/>
            <person name="Zimmer A."/>
            <person name="Zwirko Z."/>
            <person name="Jaffe D.B."/>
            <person name="Alvarez P."/>
            <person name="Brockman W."/>
            <person name="Butler J."/>
            <person name="Chin C."/>
            <person name="Gnerre S."/>
            <person name="Grabherr M."/>
            <person name="Kleber M."/>
            <person name="Mauceli E."/>
            <person name="MacCallum I."/>
        </authorList>
    </citation>
    <scope>NUCLEOTIDE SEQUENCE [LARGE SCALE GENOMIC DNA]</scope>
    <source>
        <strain evidence="2">Tucson 14030-0811.24</strain>
    </source>
</reference>
<name>B4NFJ5_DROWI</name>
<dbReference type="KEGG" id="dwi:6649395"/>
<dbReference type="FunCoup" id="B4NFJ5">
    <property type="interactions" value="542"/>
</dbReference>
<protein>
    <submittedName>
        <fullName evidence="1">Uncharacterized protein</fullName>
    </submittedName>
</protein>
<dbReference type="Proteomes" id="UP000007798">
    <property type="component" value="Unassembled WGS sequence"/>
</dbReference>
<proteinExistence type="predicted"/>
<dbReference type="PANTHER" id="PTHR15681">
    <property type="entry name" value="MAD2L1-BINDING PROTEIN"/>
    <property type="match status" value="1"/>
</dbReference>